<sequence>MSTGPPSYGDALQPGSTPSYSAEPGLDEQRLAIHARSLPRATGTFTISSGNGNATLCLTAQEDKIELPVYGTGAVVAGTVELTKTDNISAIEITLEGRVKVHELGEGGHIETPISIGTVQLWNKGDDTVCPATLPFSVTLPTTFQSEGRSYPLPPSHSVSLEGLPGFNADTDYSITAHIKSKKFGLPIGSTTVSTPFIYQPRSRPAHPIPTPLECEKAGFIERPGWKVFRSVVKARANTGFQDIDVKLYIPESRIFYLAEPIPFHITFESTTPQSLAGFLPFGPAGDLHATHLQLMRQSAADVRGAFILGTKTNIWRNDTIGEGSFERTAEGATWVSFSGTIPIEPVKVTGFKLKHFSVTDVLLLTVTPPDAKKSPFVGIWETIAVRLTTDAWVEDGRGV</sequence>
<comment type="caution">
    <text evidence="2">The sequence shown here is derived from an EMBL/GenBank/DDBJ whole genome shotgun (WGS) entry which is preliminary data.</text>
</comment>
<gene>
    <name evidence="2" type="ORF">MVEN_00608600</name>
</gene>
<proteinExistence type="predicted"/>
<organism evidence="2 3">
    <name type="scientific">Mycena venus</name>
    <dbReference type="NCBI Taxonomy" id="2733690"/>
    <lineage>
        <taxon>Eukaryota</taxon>
        <taxon>Fungi</taxon>
        <taxon>Dikarya</taxon>
        <taxon>Basidiomycota</taxon>
        <taxon>Agaricomycotina</taxon>
        <taxon>Agaricomycetes</taxon>
        <taxon>Agaricomycetidae</taxon>
        <taxon>Agaricales</taxon>
        <taxon>Marasmiineae</taxon>
        <taxon>Mycenaceae</taxon>
        <taxon>Mycena</taxon>
    </lineage>
</organism>
<evidence type="ECO:0000256" key="1">
    <source>
        <dbReference type="SAM" id="MobiDB-lite"/>
    </source>
</evidence>
<evidence type="ECO:0008006" key="4">
    <source>
        <dbReference type="Google" id="ProtNLM"/>
    </source>
</evidence>
<protein>
    <recommendedName>
        <fullName evidence="4">Arrestin-like N-terminal domain-containing protein</fullName>
    </recommendedName>
</protein>
<dbReference type="Proteomes" id="UP000620124">
    <property type="component" value="Unassembled WGS sequence"/>
</dbReference>
<reference evidence="2" key="1">
    <citation type="submission" date="2020-05" db="EMBL/GenBank/DDBJ databases">
        <title>Mycena genomes resolve the evolution of fungal bioluminescence.</title>
        <authorList>
            <person name="Tsai I.J."/>
        </authorList>
    </citation>
    <scope>NUCLEOTIDE SEQUENCE</scope>
    <source>
        <strain evidence="2">CCC161011</strain>
    </source>
</reference>
<feature type="region of interest" description="Disordered" evidence="1">
    <location>
        <begin position="1"/>
        <end position="24"/>
    </location>
</feature>
<dbReference type="AlphaFoldDB" id="A0A8H6YJY4"/>
<dbReference type="OrthoDB" id="2859187at2759"/>
<keyword evidence="3" id="KW-1185">Reference proteome</keyword>
<evidence type="ECO:0000313" key="2">
    <source>
        <dbReference type="EMBL" id="KAF7362598.1"/>
    </source>
</evidence>
<name>A0A8H6YJY4_9AGAR</name>
<accession>A0A8H6YJY4</accession>
<dbReference type="EMBL" id="JACAZI010000004">
    <property type="protein sequence ID" value="KAF7362598.1"/>
    <property type="molecule type" value="Genomic_DNA"/>
</dbReference>
<evidence type="ECO:0000313" key="3">
    <source>
        <dbReference type="Proteomes" id="UP000620124"/>
    </source>
</evidence>